<name>A0A6N8HWC6_9FIRM</name>
<dbReference type="OrthoDB" id="9787095at2"/>
<dbReference type="InterPro" id="IPR049539">
    <property type="entry name" value="SPL"/>
</dbReference>
<reference evidence="1 2" key="1">
    <citation type="submission" date="2019-09" db="EMBL/GenBank/DDBJ databases">
        <title>Genome sequence of Clostridium sp. EA1.</title>
        <authorList>
            <person name="Poehlein A."/>
            <person name="Bengelsdorf F.R."/>
            <person name="Daniel R."/>
        </authorList>
    </citation>
    <scope>NUCLEOTIDE SEQUENCE [LARGE SCALE GENOMIC DNA]</scope>
    <source>
        <strain evidence="1 2">EA1</strain>
    </source>
</reference>
<accession>A0A6N8HWC6</accession>
<dbReference type="EC" id="4.1.99.14" evidence="1"/>
<dbReference type="GO" id="GO:0003913">
    <property type="term" value="F:DNA photolyase activity"/>
    <property type="evidence" value="ECO:0007669"/>
    <property type="project" value="TreeGrafter"/>
</dbReference>
<dbReference type="EMBL" id="VWXL01000019">
    <property type="protein sequence ID" value="MVB10124.1"/>
    <property type="molecule type" value="Genomic_DNA"/>
</dbReference>
<dbReference type="Pfam" id="PF20903">
    <property type="entry name" value="SPL"/>
    <property type="match status" value="1"/>
</dbReference>
<sequence>MFPEKVYYEPDALSYDLGKMLREKFGGSPWIPIESHNKIDELRTQPNSAFRDLKRLLIVGVRKTHRYVPNTKTSDFLVPYTSSGCSASCLYCYLVCNYNKCAYLRLFVNREEMLDKLEKTARKSERELTFEIGSNSDLVLENTITHNLEWTIERFASQEKGFLTFPTKFNMVGPLLPLEHRGRVVFRMSVNPQEIIRTIELGTSPLEQRVEALNQMAEAGYRVGMLIAPILLVENWKPQYLELLDFLEAKLSDRVKRSVGIEVIFMTYSYVHRAINSEAFPKGSDLYDPERMTGRGRGKYCYRPDVRNEAEAFLRREIEKRFGAKSILYIV</sequence>
<keyword evidence="2" id="KW-1185">Reference proteome</keyword>
<dbReference type="Gene3D" id="3.40.50.12110">
    <property type="match status" value="1"/>
</dbReference>
<protein>
    <submittedName>
        <fullName evidence="1">Spore photoproduct lyase</fullName>
        <ecNumber evidence="1">4.1.99.14</ecNumber>
    </submittedName>
</protein>
<dbReference type="PANTHER" id="PTHR37822:SF2">
    <property type="entry name" value="SPORE PHOTOPRODUCT LYASE"/>
    <property type="match status" value="1"/>
</dbReference>
<dbReference type="Proteomes" id="UP000469440">
    <property type="component" value="Unassembled WGS sequence"/>
</dbReference>
<dbReference type="GO" id="GO:0051539">
    <property type="term" value="F:4 iron, 4 sulfur cluster binding"/>
    <property type="evidence" value="ECO:0007669"/>
    <property type="project" value="TreeGrafter"/>
</dbReference>
<dbReference type="GO" id="GO:1904047">
    <property type="term" value="F:S-adenosyl-L-methionine binding"/>
    <property type="evidence" value="ECO:0007669"/>
    <property type="project" value="TreeGrafter"/>
</dbReference>
<dbReference type="GO" id="GO:0042601">
    <property type="term" value="C:endospore-forming forespore"/>
    <property type="evidence" value="ECO:0007669"/>
    <property type="project" value="TreeGrafter"/>
</dbReference>
<dbReference type="Gene3D" id="3.80.30.30">
    <property type="match status" value="1"/>
</dbReference>
<dbReference type="SUPFAM" id="SSF102114">
    <property type="entry name" value="Radical SAM enzymes"/>
    <property type="match status" value="1"/>
</dbReference>
<gene>
    <name evidence="1" type="primary">splB</name>
    <name evidence="1" type="ORF">CAFE_07990</name>
</gene>
<keyword evidence="1" id="KW-0456">Lyase</keyword>
<evidence type="ECO:0000313" key="1">
    <source>
        <dbReference type="EMBL" id="MVB10124.1"/>
    </source>
</evidence>
<dbReference type="RefSeq" id="WP_156989862.1">
    <property type="nucleotide sequence ID" value="NZ_VWXL01000019.1"/>
</dbReference>
<dbReference type="InterPro" id="IPR058240">
    <property type="entry name" value="rSAM_sf"/>
</dbReference>
<dbReference type="PANTHER" id="PTHR37822">
    <property type="entry name" value="SPORE PHOTOPRODUCT LYASE-RELATED"/>
    <property type="match status" value="1"/>
</dbReference>
<dbReference type="AlphaFoldDB" id="A0A6N8HWC6"/>
<proteinExistence type="predicted"/>
<comment type="caution">
    <text evidence="1">The sequence shown here is derived from an EMBL/GenBank/DDBJ whole genome shotgun (WGS) entry which is preliminary data.</text>
</comment>
<evidence type="ECO:0000313" key="2">
    <source>
        <dbReference type="Proteomes" id="UP000469440"/>
    </source>
</evidence>
<organism evidence="1 2">
    <name type="scientific">Caproicibacter fermentans</name>
    <dbReference type="NCBI Taxonomy" id="2576756"/>
    <lineage>
        <taxon>Bacteria</taxon>
        <taxon>Bacillati</taxon>
        <taxon>Bacillota</taxon>
        <taxon>Clostridia</taxon>
        <taxon>Eubacteriales</taxon>
        <taxon>Acutalibacteraceae</taxon>
        <taxon>Caproicibacter</taxon>
    </lineage>
</organism>